<keyword evidence="6 7" id="KW-0472">Membrane</keyword>
<keyword evidence="10" id="KW-1185">Reference proteome</keyword>
<accession>A0AAV1AFA1</accession>
<feature type="domain" description="Major facilitator superfamily (MFS) profile" evidence="8">
    <location>
        <begin position="1"/>
        <end position="175"/>
    </location>
</feature>
<evidence type="ECO:0000256" key="3">
    <source>
        <dbReference type="ARBA" id="ARBA00022597"/>
    </source>
</evidence>
<proteinExistence type="inferred from homology"/>
<keyword evidence="3" id="KW-0813">Transport</keyword>
<dbReference type="SUPFAM" id="SSF103473">
    <property type="entry name" value="MFS general substrate transporter"/>
    <property type="match status" value="1"/>
</dbReference>
<name>A0AAV1AFA1_VICFA</name>
<dbReference type="InterPro" id="IPR003663">
    <property type="entry name" value="Sugar/inositol_transpt"/>
</dbReference>
<keyword evidence="5 7" id="KW-1133">Transmembrane helix</keyword>
<evidence type="ECO:0000256" key="2">
    <source>
        <dbReference type="ARBA" id="ARBA00010992"/>
    </source>
</evidence>
<sequence>MNVEVQWFMDKCNKQTTFKTVLFFKFVSVVVVTAISTGLVDKSGRRVLLIISCSVMTISLLLVATAFYLQGIVANDSGIHRIMGVLSLVGLLVLVIGFSLGVGPIPWLIMSEILPLNIKGLAGSAATFLNWFTASLVTLTAKSLLNWSHAGAFTIYAIFAAINLAFTLLWVPETKDKTLEEIQASFRR</sequence>
<feature type="transmembrane region" description="Helical" evidence="7">
    <location>
        <begin position="121"/>
        <end position="141"/>
    </location>
</feature>
<dbReference type="AlphaFoldDB" id="A0AAV1AFA1"/>
<evidence type="ECO:0000313" key="10">
    <source>
        <dbReference type="Proteomes" id="UP001157006"/>
    </source>
</evidence>
<feature type="transmembrane region" description="Helical" evidence="7">
    <location>
        <begin position="20"/>
        <end position="40"/>
    </location>
</feature>
<feature type="transmembrane region" description="Helical" evidence="7">
    <location>
        <begin position="82"/>
        <end position="109"/>
    </location>
</feature>
<dbReference type="Gene3D" id="1.20.1250.20">
    <property type="entry name" value="MFS general substrate transporter like domains"/>
    <property type="match status" value="1"/>
</dbReference>
<gene>
    <name evidence="9" type="ORF">VFH_IV118600</name>
</gene>
<dbReference type="GO" id="GO:0022857">
    <property type="term" value="F:transmembrane transporter activity"/>
    <property type="evidence" value="ECO:0007669"/>
    <property type="project" value="InterPro"/>
</dbReference>
<reference evidence="9 10" key="1">
    <citation type="submission" date="2023-01" db="EMBL/GenBank/DDBJ databases">
        <authorList>
            <person name="Kreplak J."/>
        </authorList>
    </citation>
    <scope>NUCLEOTIDE SEQUENCE [LARGE SCALE GENOMIC DNA]</scope>
</reference>
<dbReference type="InterPro" id="IPR005828">
    <property type="entry name" value="MFS_sugar_transport-like"/>
</dbReference>
<dbReference type="InterPro" id="IPR020846">
    <property type="entry name" value="MFS_dom"/>
</dbReference>
<evidence type="ECO:0000256" key="5">
    <source>
        <dbReference type="ARBA" id="ARBA00022989"/>
    </source>
</evidence>
<dbReference type="EMBL" id="OX451739">
    <property type="protein sequence ID" value="CAI8609134.1"/>
    <property type="molecule type" value="Genomic_DNA"/>
</dbReference>
<dbReference type="PRINTS" id="PR00171">
    <property type="entry name" value="SUGRTRNSPORT"/>
</dbReference>
<keyword evidence="4 7" id="KW-0812">Transmembrane</keyword>
<comment type="subcellular location">
    <subcellularLocation>
        <location evidence="1">Membrane</location>
        <topology evidence="1">Multi-pass membrane protein</topology>
    </subcellularLocation>
</comment>
<evidence type="ECO:0000313" key="9">
    <source>
        <dbReference type="EMBL" id="CAI8609134.1"/>
    </source>
</evidence>
<dbReference type="Pfam" id="PF00083">
    <property type="entry name" value="Sugar_tr"/>
    <property type="match status" value="1"/>
</dbReference>
<evidence type="ECO:0000256" key="7">
    <source>
        <dbReference type="SAM" id="Phobius"/>
    </source>
</evidence>
<feature type="transmembrane region" description="Helical" evidence="7">
    <location>
        <begin position="47"/>
        <end position="70"/>
    </location>
</feature>
<evidence type="ECO:0000256" key="6">
    <source>
        <dbReference type="ARBA" id="ARBA00023136"/>
    </source>
</evidence>
<dbReference type="InterPro" id="IPR036259">
    <property type="entry name" value="MFS_trans_sf"/>
</dbReference>
<evidence type="ECO:0000256" key="1">
    <source>
        <dbReference type="ARBA" id="ARBA00004141"/>
    </source>
</evidence>
<keyword evidence="3" id="KW-0762">Sugar transport</keyword>
<dbReference type="PANTHER" id="PTHR48021">
    <property type="match status" value="1"/>
</dbReference>
<dbReference type="PROSITE" id="PS50850">
    <property type="entry name" value="MFS"/>
    <property type="match status" value="1"/>
</dbReference>
<dbReference type="PANTHER" id="PTHR48021:SF58">
    <property type="entry name" value="SUGAR PORTER (SP) FAMILY MFS TRANSPORTER"/>
    <property type="match status" value="1"/>
</dbReference>
<dbReference type="Proteomes" id="UP001157006">
    <property type="component" value="Chromosome 4"/>
</dbReference>
<dbReference type="InterPro" id="IPR050549">
    <property type="entry name" value="MFS_Trehalose_Transporter"/>
</dbReference>
<feature type="transmembrane region" description="Helical" evidence="7">
    <location>
        <begin position="153"/>
        <end position="171"/>
    </location>
</feature>
<dbReference type="GO" id="GO:0016020">
    <property type="term" value="C:membrane"/>
    <property type="evidence" value="ECO:0007669"/>
    <property type="project" value="UniProtKB-SubCell"/>
</dbReference>
<evidence type="ECO:0000259" key="8">
    <source>
        <dbReference type="PROSITE" id="PS50850"/>
    </source>
</evidence>
<organism evidence="9 10">
    <name type="scientific">Vicia faba</name>
    <name type="common">Broad bean</name>
    <name type="synonym">Faba vulgaris</name>
    <dbReference type="NCBI Taxonomy" id="3906"/>
    <lineage>
        <taxon>Eukaryota</taxon>
        <taxon>Viridiplantae</taxon>
        <taxon>Streptophyta</taxon>
        <taxon>Embryophyta</taxon>
        <taxon>Tracheophyta</taxon>
        <taxon>Spermatophyta</taxon>
        <taxon>Magnoliopsida</taxon>
        <taxon>eudicotyledons</taxon>
        <taxon>Gunneridae</taxon>
        <taxon>Pentapetalae</taxon>
        <taxon>rosids</taxon>
        <taxon>fabids</taxon>
        <taxon>Fabales</taxon>
        <taxon>Fabaceae</taxon>
        <taxon>Papilionoideae</taxon>
        <taxon>50 kb inversion clade</taxon>
        <taxon>NPAAA clade</taxon>
        <taxon>Hologalegina</taxon>
        <taxon>IRL clade</taxon>
        <taxon>Fabeae</taxon>
        <taxon>Vicia</taxon>
    </lineage>
</organism>
<comment type="similarity">
    <text evidence="2">Belongs to the major facilitator superfamily. Sugar transporter (TC 2.A.1.1) family.</text>
</comment>
<evidence type="ECO:0000256" key="4">
    <source>
        <dbReference type="ARBA" id="ARBA00022692"/>
    </source>
</evidence>
<protein>
    <recommendedName>
        <fullName evidence="8">Major facilitator superfamily (MFS) profile domain-containing protein</fullName>
    </recommendedName>
</protein>